<feature type="non-terminal residue" evidence="10">
    <location>
        <position position="160"/>
    </location>
</feature>
<dbReference type="PROSITE" id="PS00183">
    <property type="entry name" value="UBC_1"/>
    <property type="match status" value="1"/>
</dbReference>
<dbReference type="InterPro" id="IPR050113">
    <property type="entry name" value="Ub_conjugating_enzyme"/>
</dbReference>
<dbReference type="PANTHER" id="PTHR24067">
    <property type="entry name" value="UBIQUITIN-CONJUGATING ENZYME E2"/>
    <property type="match status" value="1"/>
</dbReference>
<feature type="active site" description="Glycyl thioester intermediate" evidence="7">
    <location>
        <position position="93"/>
    </location>
</feature>
<keyword evidence="8" id="KW-0067">ATP-binding</keyword>
<accession>A0A9P4NNQ5</accession>
<dbReference type="PROSITE" id="PS50127">
    <property type="entry name" value="UBC_2"/>
    <property type="match status" value="1"/>
</dbReference>
<evidence type="ECO:0000256" key="4">
    <source>
        <dbReference type="ARBA" id="ARBA00041569"/>
    </source>
</evidence>
<sequence>MASKSLRRLAKDHGALHNALPPNYLFAPSKEDSYADLTSLSILLAGPEGTPFSPGVFDLHLNIPATYPQSPPTATFRTKIFHPNVDPSTGAVCVDTLKRDWKPELTLKDVLVTITCLLVCPNPASALNAEAGQLMEEDFKEYERKAMMWSKMHAAVPVHL</sequence>
<proteinExistence type="inferred from homology"/>
<comment type="caution">
    <text evidence="10">The sequence shown here is derived from an EMBL/GenBank/DDBJ whole genome shotgun (WGS) entry which is preliminary data.</text>
</comment>
<evidence type="ECO:0000259" key="9">
    <source>
        <dbReference type="PROSITE" id="PS50127"/>
    </source>
</evidence>
<name>A0A9P4NNQ5_9PEZI</name>
<dbReference type="GO" id="GO:0005524">
    <property type="term" value="F:ATP binding"/>
    <property type="evidence" value="ECO:0007669"/>
    <property type="project" value="UniProtKB-UniRule"/>
</dbReference>
<keyword evidence="1" id="KW-0808">Transferase</keyword>
<evidence type="ECO:0000256" key="7">
    <source>
        <dbReference type="PROSITE-ProRule" id="PRU10133"/>
    </source>
</evidence>
<keyword evidence="11" id="KW-1185">Reference proteome</keyword>
<feature type="domain" description="UBC core" evidence="9">
    <location>
        <begin position="4"/>
        <end position="155"/>
    </location>
</feature>
<protein>
    <recommendedName>
        <fullName evidence="3">Ubiquitin-conjugating enzyme E2 2</fullName>
    </recommendedName>
    <alternativeName>
        <fullName evidence="5">E2 ubiquitin-conjugating enzyme 2</fullName>
    </alternativeName>
    <alternativeName>
        <fullName evidence="6">Ubiquitin carrier protein UBC2</fullName>
    </alternativeName>
    <alternativeName>
        <fullName evidence="4">Ubiquitin-protein ligase UBC2</fullName>
    </alternativeName>
</protein>
<dbReference type="SMART" id="SM00212">
    <property type="entry name" value="UBCc"/>
    <property type="match status" value="1"/>
</dbReference>
<dbReference type="SUPFAM" id="SSF54495">
    <property type="entry name" value="UBC-like"/>
    <property type="match status" value="1"/>
</dbReference>
<evidence type="ECO:0000256" key="3">
    <source>
        <dbReference type="ARBA" id="ARBA00039884"/>
    </source>
</evidence>
<evidence type="ECO:0000256" key="8">
    <source>
        <dbReference type="RuleBase" id="RU362109"/>
    </source>
</evidence>
<evidence type="ECO:0000256" key="1">
    <source>
        <dbReference type="ARBA" id="ARBA00022679"/>
    </source>
</evidence>
<dbReference type="Gene3D" id="3.10.110.10">
    <property type="entry name" value="Ubiquitin Conjugating Enzyme"/>
    <property type="match status" value="1"/>
</dbReference>
<evidence type="ECO:0000313" key="10">
    <source>
        <dbReference type="EMBL" id="KAF2428658.1"/>
    </source>
</evidence>
<dbReference type="InterPro" id="IPR000608">
    <property type="entry name" value="UBC"/>
</dbReference>
<organism evidence="10 11">
    <name type="scientific">Tothia fuscella</name>
    <dbReference type="NCBI Taxonomy" id="1048955"/>
    <lineage>
        <taxon>Eukaryota</taxon>
        <taxon>Fungi</taxon>
        <taxon>Dikarya</taxon>
        <taxon>Ascomycota</taxon>
        <taxon>Pezizomycotina</taxon>
        <taxon>Dothideomycetes</taxon>
        <taxon>Pleosporomycetidae</taxon>
        <taxon>Venturiales</taxon>
        <taxon>Cylindrosympodiaceae</taxon>
        <taxon>Tothia</taxon>
    </lineage>
</organism>
<evidence type="ECO:0000313" key="11">
    <source>
        <dbReference type="Proteomes" id="UP000800235"/>
    </source>
</evidence>
<evidence type="ECO:0000256" key="5">
    <source>
        <dbReference type="ARBA" id="ARBA00042179"/>
    </source>
</evidence>
<dbReference type="Pfam" id="PF00179">
    <property type="entry name" value="UQ_con"/>
    <property type="match status" value="1"/>
</dbReference>
<evidence type="ECO:0000256" key="2">
    <source>
        <dbReference type="ARBA" id="ARBA00022786"/>
    </source>
</evidence>
<dbReference type="AlphaFoldDB" id="A0A9P4NNQ5"/>
<dbReference type="GO" id="GO:0016740">
    <property type="term" value="F:transferase activity"/>
    <property type="evidence" value="ECO:0007669"/>
    <property type="project" value="UniProtKB-KW"/>
</dbReference>
<dbReference type="OrthoDB" id="10069349at2759"/>
<reference evidence="10" key="1">
    <citation type="journal article" date="2020" name="Stud. Mycol.">
        <title>101 Dothideomycetes genomes: a test case for predicting lifestyles and emergence of pathogens.</title>
        <authorList>
            <person name="Haridas S."/>
            <person name="Albert R."/>
            <person name="Binder M."/>
            <person name="Bloem J."/>
            <person name="Labutti K."/>
            <person name="Salamov A."/>
            <person name="Andreopoulos B."/>
            <person name="Baker S."/>
            <person name="Barry K."/>
            <person name="Bills G."/>
            <person name="Bluhm B."/>
            <person name="Cannon C."/>
            <person name="Castanera R."/>
            <person name="Culley D."/>
            <person name="Daum C."/>
            <person name="Ezra D."/>
            <person name="Gonzalez J."/>
            <person name="Henrissat B."/>
            <person name="Kuo A."/>
            <person name="Liang C."/>
            <person name="Lipzen A."/>
            <person name="Lutzoni F."/>
            <person name="Magnuson J."/>
            <person name="Mondo S."/>
            <person name="Nolan M."/>
            <person name="Ohm R."/>
            <person name="Pangilinan J."/>
            <person name="Park H.-J."/>
            <person name="Ramirez L."/>
            <person name="Alfaro M."/>
            <person name="Sun H."/>
            <person name="Tritt A."/>
            <person name="Yoshinaga Y."/>
            <person name="Zwiers L.-H."/>
            <person name="Turgeon B."/>
            <person name="Goodwin S."/>
            <person name="Spatafora J."/>
            <person name="Crous P."/>
            <person name="Grigoriev I."/>
        </authorList>
    </citation>
    <scope>NUCLEOTIDE SEQUENCE</scope>
    <source>
        <strain evidence="10">CBS 130266</strain>
    </source>
</reference>
<evidence type="ECO:0000256" key="6">
    <source>
        <dbReference type="ARBA" id="ARBA00042190"/>
    </source>
</evidence>
<dbReference type="EMBL" id="MU007054">
    <property type="protein sequence ID" value="KAF2428658.1"/>
    <property type="molecule type" value="Genomic_DNA"/>
</dbReference>
<comment type="similarity">
    <text evidence="8">Belongs to the ubiquitin-conjugating enzyme family.</text>
</comment>
<keyword evidence="8" id="KW-0547">Nucleotide-binding</keyword>
<gene>
    <name evidence="10" type="ORF">EJ08DRAFT_566977</name>
</gene>
<dbReference type="Proteomes" id="UP000800235">
    <property type="component" value="Unassembled WGS sequence"/>
</dbReference>
<dbReference type="InterPro" id="IPR023313">
    <property type="entry name" value="UBQ-conjugating_AS"/>
</dbReference>
<dbReference type="InterPro" id="IPR016135">
    <property type="entry name" value="UBQ-conjugating_enzyme/RWD"/>
</dbReference>
<keyword evidence="2 8" id="KW-0833">Ubl conjugation pathway</keyword>